<organism evidence="3 4">
    <name type="scientific">Globisporangium ultimum (strain ATCC 200006 / CBS 805.95 / DAOM BR144)</name>
    <name type="common">Pythium ultimum</name>
    <dbReference type="NCBI Taxonomy" id="431595"/>
    <lineage>
        <taxon>Eukaryota</taxon>
        <taxon>Sar</taxon>
        <taxon>Stramenopiles</taxon>
        <taxon>Oomycota</taxon>
        <taxon>Peronosporomycetes</taxon>
        <taxon>Pythiales</taxon>
        <taxon>Pythiaceae</taxon>
        <taxon>Globisporangium</taxon>
    </lineage>
</organism>
<feature type="compositionally biased region" description="Basic and acidic residues" evidence="2">
    <location>
        <begin position="158"/>
        <end position="168"/>
    </location>
</feature>
<feature type="compositionally biased region" description="Acidic residues" evidence="2">
    <location>
        <begin position="72"/>
        <end position="81"/>
    </location>
</feature>
<reference evidence="4" key="2">
    <citation type="submission" date="2010-04" db="EMBL/GenBank/DDBJ databases">
        <authorList>
            <person name="Buell R."/>
            <person name="Hamilton J."/>
            <person name="Hostetler J."/>
        </authorList>
    </citation>
    <scope>NUCLEOTIDE SEQUENCE [LARGE SCALE GENOMIC DNA]</scope>
    <source>
        <strain evidence="4">DAOM:BR144</strain>
    </source>
</reference>
<dbReference type="InParanoid" id="K3WTN2"/>
<evidence type="ECO:0000313" key="4">
    <source>
        <dbReference type="Proteomes" id="UP000019132"/>
    </source>
</evidence>
<feature type="region of interest" description="Disordered" evidence="2">
    <location>
        <begin position="41"/>
        <end position="107"/>
    </location>
</feature>
<dbReference type="VEuPathDB" id="FungiDB:PYU1_G008312"/>
<name>K3WTN2_GLOUD</name>
<feature type="region of interest" description="Disordered" evidence="2">
    <location>
        <begin position="125"/>
        <end position="188"/>
    </location>
</feature>
<protein>
    <recommendedName>
        <fullName evidence="5">Testis-expressed sequence 9 protein</fullName>
    </recommendedName>
</protein>
<reference evidence="3" key="3">
    <citation type="submission" date="2015-02" db="UniProtKB">
        <authorList>
            <consortium name="EnsemblProtists"/>
        </authorList>
    </citation>
    <scope>IDENTIFICATION</scope>
    <source>
        <strain evidence="3">DAOM BR144</strain>
    </source>
</reference>
<dbReference type="Proteomes" id="UP000019132">
    <property type="component" value="Unassembled WGS sequence"/>
</dbReference>
<feature type="coiled-coil region" evidence="1">
    <location>
        <begin position="201"/>
        <end position="350"/>
    </location>
</feature>
<feature type="compositionally biased region" description="Basic and acidic residues" evidence="2">
    <location>
        <begin position="130"/>
        <end position="143"/>
    </location>
</feature>
<evidence type="ECO:0000313" key="3">
    <source>
        <dbReference type="EnsemblProtists" id="PYU1_T008328"/>
    </source>
</evidence>
<dbReference type="eggNOG" id="ENOG502QPKV">
    <property type="taxonomic scope" value="Eukaryota"/>
</dbReference>
<evidence type="ECO:0008006" key="5">
    <source>
        <dbReference type="Google" id="ProtNLM"/>
    </source>
</evidence>
<proteinExistence type="predicted"/>
<evidence type="ECO:0000256" key="2">
    <source>
        <dbReference type="SAM" id="MobiDB-lite"/>
    </source>
</evidence>
<dbReference type="EnsemblProtists" id="PYU1_T008328">
    <property type="protein sequence ID" value="PYU1_T008328"/>
    <property type="gene ID" value="PYU1_G008312"/>
</dbReference>
<dbReference type="EMBL" id="GL376613">
    <property type="status" value="NOT_ANNOTATED_CDS"/>
    <property type="molecule type" value="Genomic_DNA"/>
</dbReference>
<keyword evidence="1" id="KW-0175">Coiled coil</keyword>
<reference evidence="4" key="1">
    <citation type="journal article" date="2010" name="Genome Biol.">
        <title>Genome sequence of the necrotrophic plant pathogen Pythium ultimum reveals original pathogenicity mechanisms and effector repertoire.</title>
        <authorList>
            <person name="Levesque C.A."/>
            <person name="Brouwer H."/>
            <person name="Cano L."/>
            <person name="Hamilton J.P."/>
            <person name="Holt C."/>
            <person name="Huitema E."/>
            <person name="Raffaele S."/>
            <person name="Robideau G.P."/>
            <person name="Thines M."/>
            <person name="Win J."/>
            <person name="Zerillo M.M."/>
            <person name="Beakes G.W."/>
            <person name="Boore J.L."/>
            <person name="Busam D."/>
            <person name="Dumas B."/>
            <person name="Ferriera S."/>
            <person name="Fuerstenberg S.I."/>
            <person name="Gachon C.M."/>
            <person name="Gaulin E."/>
            <person name="Govers F."/>
            <person name="Grenville-Briggs L."/>
            <person name="Horner N."/>
            <person name="Hostetler J."/>
            <person name="Jiang R.H."/>
            <person name="Johnson J."/>
            <person name="Krajaejun T."/>
            <person name="Lin H."/>
            <person name="Meijer H.J."/>
            <person name="Moore B."/>
            <person name="Morris P."/>
            <person name="Phuntmart V."/>
            <person name="Puiu D."/>
            <person name="Shetty J."/>
            <person name="Stajich J.E."/>
            <person name="Tripathy S."/>
            <person name="Wawra S."/>
            <person name="van West P."/>
            <person name="Whitty B.R."/>
            <person name="Coutinho P.M."/>
            <person name="Henrissat B."/>
            <person name="Martin F."/>
            <person name="Thomas P.D."/>
            <person name="Tyler B.M."/>
            <person name="De Vries R.P."/>
            <person name="Kamoun S."/>
            <person name="Yandell M."/>
            <person name="Tisserat N."/>
            <person name="Buell C.R."/>
        </authorList>
    </citation>
    <scope>NUCLEOTIDE SEQUENCE</scope>
    <source>
        <strain evidence="4">DAOM:BR144</strain>
    </source>
</reference>
<keyword evidence="4" id="KW-1185">Reference proteome</keyword>
<dbReference type="PANTHER" id="PTHR23313">
    <property type="entry name" value="TSEC1-RELATED"/>
    <property type="match status" value="1"/>
</dbReference>
<dbReference type="HOGENOM" id="CLU_755415_0_0_1"/>
<accession>K3WTN2</accession>
<feature type="compositionally biased region" description="Low complexity" evidence="2">
    <location>
        <begin position="82"/>
        <end position="97"/>
    </location>
</feature>
<feature type="compositionally biased region" description="Basic and acidic residues" evidence="2">
    <location>
        <begin position="56"/>
        <end position="71"/>
    </location>
</feature>
<sequence>MKESLAARQAALLKQNAELNAQVEAIEQRRQQQLVGASVHFRGSSPSAAQLPHTHVTKDGRRLDVDNHHEEDQDDDDDTQDDAFASDLDATAASSSRAGREKAKQVTLRMDLSASVDSFACALNDSEPLPQHEERGETAVKSEKSRRHRSIKRQSSGFEKEENTDDSKSQSALAHSREEGQVETPEGLGMEATVRYQKARLRVLQDEADSANAHAKELEASRAVLQTQMDELKTENGILTKKFQQTQQLLEKQRELSAAQEAKQRILESQLAATQAKADEIQRSEKQASQQFRSKDVRLNRALEELEKMKAQLQQEKKALDKEMITKSEYESVVKENKKLEKQKSELLVAFKKQMKLIDLLKRQRIHMEAAKMLSFTEEEFSKTLELG</sequence>
<dbReference type="PANTHER" id="PTHR23313:SF0">
    <property type="entry name" value="TESTIS-EXPRESSED PROTEIN 9"/>
    <property type="match status" value="1"/>
</dbReference>
<dbReference type="AlphaFoldDB" id="K3WTN2"/>
<feature type="coiled-coil region" evidence="1">
    <location>
        <begin position="2"/>
        <end position="29"/>
    </location>
</feature>
<evidence type="ECO:0000256" key="1">
    <source>
        <dbReference type="SAM" id="Coils"/>
    </source>
</evidence>